<evidence type="ECO:0000313" key="2">
    <source>
        <dbReference type="EMBL" id="MBO2438058.1"/>
    </source>
</evidence>
<accession>A0ABS3QVQ4</accession>
<feature type="signal peptide" evidence="1">
    <location>
        <begin position="1"/>
        <end position="28"/>
    </location>
</feature>
<reference evidence="2 3" key="1">
    <citation type="submission" date="2021-03" db="EMBL/GenBank/DDBJ databases">
        <authorList>
            <person name="Kanchanasin P."/>
            <person name="Saeng-In P."/>
            <person name="Phongsopitanun W."/>
            <person name="Yuki M."/>
            <person name="Kudo T."/>
            <person name="Ohkuma M."/>
            <person name="Tanasupawat S."/>
        </authorList>
    </citation>
    <scope>NUCLEOTIDE SEQUENCE [LARGE SCALE GENOMIC DNA]</scope>
    <source>
        <strain evidence="2 3">L46</strain>
    </source>
</reference>
<gene>
    <name evidence="2" type="ORF">J4557_11050</name>
</gene>
<protein>
    <submittedName>
        <fullName evidence="2">DUF839 domain-containing protein</fullName>
    </submittedName>
</protein>
<keyword evidence="3" id="KW-1185">Reference proteome</keyword>
<evidence type="ECO:0000313" key="3">
    <source>
        <dbReference type="Proteomes" id="UP000666915"/>
    </source>
</evidence>
<feature type="chain" id="PRO_5046424965" evidence="1">
    <location>
        <begin position="29"/>
        <end position="541"/>
    </location>
</feature>
<dbReference type="Proteomes" id="UP000666915">
    <property type="component" value="Unassembled WGS sequence"/>
</dbReference>
<sequence length="541" mass="56939">MKHVTRRVVAAGFSAGAVLALGAVSATAAGPGVRWGSVPAVPKTAGVSAPNGLADGLAEHPVAQGSMRIENPDGDVQYYGYHADGPMLPQPGAVQSPGHNVEATKSEPDKNTYLRLRGLHGADAGYNYGNRFLFQGHEHGTPGYITRVNLDADAAHRVTLLATKTVDGRPLPAFDGSTWDPFAKKLLFTSEEGADGGVWQGGTDIGAKVQDISNVLGRGGYEGIQTDSAGNLWIVEDAGGATPSGTGAKLPNSFVYRFVPRDKADLSKGDTLQALQVVSRRTGQPITFTGIDAAHPTGGVFTDDTKDMHTYGTVFDTRWVTVHQGDASSAPFDANAAAKAAKATPFKRPENGVFRPGAGFREFFFTETGDTNADSKANGAYGGWGGVFRLTQDAPSGDKGKLTILFNGDKAHTGLDNISFIDRNHVAVTEDAGDALHTQRGLLDSAYLLDVNTDYGKGAQPARFLAEGRDPSATVDSAWSAAGNGFQNDGDNEITGIHTSDGDPTVAGLLGVKPPTPFRGGWRIFWTQQHGDNTTWEITEG</sequence>
<keyword evidence="1" id="KW-0732">Signal</keyword>
<name>A0ABS3QVQ4_9ACTN</name>
<organism evidence="2 3">
    <name type="scientific">Actinomadura nitritigenes</name>
    <dbReference type="NCBI Taxonomy" id="134602"/>
    <lineage>
        <taxon>Bacteria</taxon>
        <taxon>Bacillati</taxon>
        <taxon>Actinomycetota</taxon>
        <taxon>Actinomycetes</taxon>
        <taxon>Streptosporangiales</taxon>
        <taxon>Thermomonosporaceae</taxon>
        <taxon>Actinomadura</taxon>
    </lineage>
</organism>
<dbReference type="InterPro" id="IPR008557">
    <property type="entry name" value="PhoX"/>
</dbReference>
<comment type="caution">
    <text evidence="2">The sequence shown here is derived from an EMBL/GenBank/DDBJ whole genome shotgun (WGS) entry which is preliminary data.</text>
</comment>
<evidence type="ECO:0000256" key="1">
    <source>
        <dbReference type="SAM" id="SignalP"/>
    </source>
</evidence>
<dbReference type="RefSeq" id="WP_208266391.1">
    <property type="nucleotide sequence ID" value="NZ_BAAAGM010000018.1"/>
</dbReference>
<dbReference type="EMBL" id="JAGEOK010000006">
    <property type="protein sequence ID" value="MBO2438058.1"/>
    <property type="molecule type" value="Genomic_DNA"/>
</dbReference>
<proteinExistence type="predicted"/>
<dbReference type="Pfam" id="PF05787">
    <property type="entry name" value="PhoX"/>
    <property type="match status" value="1"/>
</dbReference>